<feature type="transmembrane region" description="Helical" evidence="1">
    <location>
        <begin position="25"/>
        <end position="49"/>
    </location>
</feature>
<feature type="transmembrane region" description="Helical" evidence="1">
    <location>
        <begin position="88"/>
        <end position="105"/>
    </location>
</feature>
<feature type="transmembrane region" description="Helical" evidence="1">
    <location>
        <begin position="61"/>
        <end position="81"/>
    </location>
</feature>
<evidence type="ECO:0000313" key="3">
    <source>
        <dbReference type="Proteomes" id="UP000291591"/>
    </source>
</evidence>
<evidence type="ECO:0000256" key="1">
    <source>
        <dbReference type="SAM" id="Phobius"/>
    </source>
</evidence>
<keyword evidence="1" id="KW-0472">Membrane</keyword>
<keyword evidence="1" id="KW-1133">Transmembrane helix</keyword>
<dbReference type="EMBL" id="SHKL01000001">
    <property type="protein sequence ID" value="RZT85490.1"/>
    <property type="molecule type" value="Genomic_DNA"/>
</dbReference>
<feature type="transmembrane region" description="Helical" evidence="1">
    <location>
        <begin position="125"/>
        <end position="145"/>
    </location>
</feature>
<reference evidence="2 3" key="1">
    <citation type="submission" date="2019-02" db="EMBL/GenBank/DDBJ databases">
        <title>Sequencing the genomes of 1000 actinobacteria strains.</title>
        <authorList>
            <person name="Klenk H.-P."/>
        </authorList>
    </citation>
    <scope>NUCLEOTIDE SEQUENCE [LARGE SCALE GENOMIC DNA]</scope>
    <source>
        <strain evidence="2 3">DSM 45779</strain>
    </source>
</reference>
<protein>
    <submittedName>
        <fullName evidence="2">Uncharacterized protein</fullName>
    </submittedName>
</protein>
<evidence type="ECO:0000313" key="2">
    <source>
        <dbReference type="EMBL" id="RZT85490.1"/>
    </source>
</evidence>
<proteinExistence type="predicted"/>
<keyword evidence="1" id="KW-0812">Transmembrane</keyword>
<dbReference type="AlphaFoldDB" id="A0A4V2FQS1"/>
<accession>A0A4V2FQS1</accession>
<organism evidence="2 3">
    <name type="scientific">Pseudonocardia sediminis</name>
    <dbReference type="NCBI Taxonomy" id="1397368"/>
    <lineage>
        <taxon>Bacteria</taxon>
        <taxon>Bacillati</taxon>
        <taxon>Actinomycetota</taxon>
        <taxon>Actinomycetes</taxon>
        <taxon>Pseudonocardiales</taxon>
        <taxon>Pseudonocardiaceae</taxon>
        <taxon>Pseudonocardia</taxon>
    </lineage>
</organism>
<sequence length="174" mass="17558">MFGDSSPVTALVSRAARHRPWPSRAVIGVGSGAAVLGICAGGCALVAANVAAGAPAEDGPVFWPILLVGAVSYAVVGAWLVARRTAGLLGPVFLGVALSLAAALTTRAYGVHGLQVVDGLPGDRWAFWVAAWVWVPGLLSLLTVVPHGVPDGALASGRWRPALAVSVVAVTVAR</sequence>
<gene>
    <name evidence="2" type="ORF">EV383_2357</name>
</gene>
<name>A0A4V2FQS1_PSEST</name>
<comment type="caution">
    <text evidence="2">The sequence shown here is derived from an EMBL/GenBank/DDBJ whole genome shotgun (WGS) entry which is preliminary data.</text>
</comment>
<keyword evidence="3" id="KW-1185">Reference proteome</keyword>
<dbReference type="Proteomes" id="UP000291591">
    <property type="component" value="Unassembled WGS sequence"/>
</dbReference>